<name>A0A1A8YT76_PLAOA</name>
<dbReference type="Proteomes" id="UP000078550">
    <property type="component" value="Unassembled WGS sequence"/>
</dbReference>
<protein>
    <submittedName>
        <fullName evidence="1">Uncharacterized protein</fullName>
    </submittedName>
</protein>
<proteinExistence type="predicted"/>
<evidence type="ECO:0000313" key="1">
    <source>
        <dbReference type="EMBL" id="SBT34738.1"/>
    </source>
</evidence>
<gene>
    <name evidence="1" type="ORF">POVWA2_021480</name>
</gene>
<accession>A0A1A8YT76</accession>
<dbReference type="AlphaFoldDB" id="A0A1A8YT76"/>
<evidence type="ECO:0000313" key="2">
    <source>
        <dbReference type="Proteomes" id="UP000078550"/>
    </source>
</evidence>
<sequence>MAVAVAVAVVVGISGYPFRGYPFRGYPFPVIHFRLSISGYPFPVIHFRLAISTKPVKHVNTERWEPASEVCVRMRTMLRLCGQTHTHIDTSISVHRCANRCAHAVFVINDPSAVTLCMLNGRAARSLMFVVSKTKKVSFP</sequence>
<organism evidence="1 2">
    <name type="scientific">Plasmodium ovale wallikeri</name>
    <dbReference type="NCBI Taxonomy" id="864142"/>
    <lineage>
        <taxon>Eukaryota</taxon>
        <taxon>Sar</taxon>
        <taxon>Alveolata</taxon>
        <taxon>Apicomplexa</taxon>
        <taxon>Aconoidasida</taxon>
        <taxon>Haemosporida</taxon>
        <taxon>Plasmodiidae</taxon>
        <taxon>Plasmodium</taxon>
        <taxon>Plasmodium (Plasmodium)</taxon>
    </lineage>
</organism>
<dbReference type="EMBL" id="FLRE01000084">
    <property type="protein sequence ID" value="SBT34738.1"/>
    <property type="molecule type" value="Genomic_DNA"/>
</dbReference>
<reference evidence="2" key="1">
    <citation type="submission" date="2016-05" db="EMBL/GenBank/DDBJ databases">
        <authorList>
            <person name="Naeem Raeece"/>
        </authorList>
    </citation>
    <scope>NUCLEOTIDE SEQUENCE [LARGE SCALE GENOMIC DNA]</scope>
</reference>